<evidence type="ECO:0000256" key="1">
    <source>
        <dbReference type="ARBA" id="ARBA00004651"/>
    </source>
</evidence>
<accession>A0A382TWD5</accession>
<evidence type="ECO:0000256" key="5">
    <source>
        <dbReference type="ARBA" id="ARBA00023136"/>
    </source>
</evidence>
<evidence type="ECO:0000256" key="6">
    <source>
        <dbReference type="SAM" id="Phobius"/>
    </source>
</evidence>
<keyword evidence="5 6" id="KW-0472">Membrane</keyword>
<organism evidence="7">
    <name type="scientific">marine metagenome</name>
    <dbReference type="NCBI Taxonomy" id="408172"/>
    <lineage>
        <taxon>unclassified sequences</taxon>
        <taxon>metagenomes</taxon>
        <taxon>ecological metagenomes</taxon>
    </lineage>
</organism>
<dbReference type="InterPro" id="IPR005495">
    <property type="entry name" value="LptG/LptF_permease"/>
</dbReference>
<dbReference type="EMBL" id="UINC01139641">
    <property type="protein sequence ID" value="SVD26313.1"/>
    <property type="molecule type" value="Genomic_DNA"/>
</dbReference>
<feature type="transmembrane region" description="Helical" evidence="6">
    <location>
        <begin position="61"/>
        <end position="79"/>
    </location>
</feature>
<dbReference type="PANTHER" id="PTHR33529">
    <property type="entry name" value="SLR0882 PROTEIN-RELATED"/>
    <property type="match status" value="1"/>
</dbReference>
<sequence length="198" mass="22859">MKKLIFKKFLKDLTSFLLLVSLSIGLIVWVVQAVNFLDFVSEDGHSFKVYFFYTLLNLPKIFSRILPFIFFISLFYMIIKYENNNELIIFWTTGIKKIDFAKVMIGYSLLYILIQISLSAYLVPKSQDLARSFIRSSNVDFFPSLIKAGKFIDTVSGLTIFIENENNNGEFKNIFLKDDFGGSQSEIIYAKSGRIVNQ</sequence>
<name>A0A382TWD5_9ZZZZ</name>
<protein>
    <recommendedName>
        <fullName evidence="8">LptF/LptG family permease</fullName>
    </recommendedName>
</protein>
<evidence type="ECO:0000313" key="7">
    <source>
        <dbReference type="EMBL" id="SVD26313.1"/>
    </source>
</evidence>
<feature type="non-terminal residue" evidence="7">
    <location>
        <position position="198"/>
    </location>
</feature>
<evidence type="ECO:0000256" key="3">
    <source>
        <dbReference type="ARBA" id="ARBA00022692"/>
    </source>
</evidence>
<keyword evidence="4 6" id="KW-1133">Transmembrane helix</keyword>
<dbReference type="GO" id="GO:0043190">
    <property type="term" value="C:ATP-binding cassette (ABC) transporter complex"/>
    <property type="evidence" value="ECO:0007669"/>
    <property type="project" value="TreeGrafter"/>
</dbReference>
<comment type="subcellular location">
    <subcellularLocation>
        <location evidence="1">Cell membrane</location>
        <topology evidence="1">Multi-pass membrane protein</topology>
    </subcellularLocation>
</comment>
<keyword evidence="3 6" id="KW-0812">Transmembrane</keyword>
<gene>
    <name evidence="7" type="ORF">METZ01_LOCUS379167</name>
</gene>
<evidence type="ECO:0000256" key="4">
    <source>
        <dbReference type="ARBA" id="ARBA00022989"/>
    </source>
</evidence>
<evidence type="ECO:0000256" key="2">
    <source>
        <dbReference type="ARBA" id="ARBA00022475"/>
    </source>
</evidence>
<keyword evidence="2" id="KW-1003">Cell membrane</keyword>
<dbReference type="PANTHER" id="PTHR33529:SF6">
    <property type="entry name" value="YJGP_YJGQ FAMILY PERMEASE"/>
    <property type="match status" value="1"/>
</dbReference>
<proteinExistence type="predicted"/>
<reference evidence="7" key="1">
    <citation type="submission" date="2018-05" db="EMBL/GenBank/DDBJ databases">
        <authorList>
            <person name="Lanie J.A."/>
            <person name="Ng W.-L."/>
            <person name="Kazmierczak K.M."/>
            <person name="Andrzejewski T.M."/>
            <person name="Davidsen T.M."/>
            <person name="Wayne K.J."/>
            <person name="Tettelin H."/>
            <person name="Glass J.I."/>
            <person name="Rusch D."/>
            <person name="Podicherti R."/>
            <person name="Tsui H.-C.T."/>
            <person name="Winkler M.E."/>
        </authorList>
    </citation>
    <scope>NUCLEOTIDE SEQUENCE</scope>
</reference>
<evidence type="ECO:0008006" key="8">
    <source>
        <dbReference type="Google" id="ProtNLM"/>
    </source>
</evidence>
<dbReference type="AlphaFoldDB" id="A0A382TWD5"/>
<dbReference type="Pfam" id="PF03739">
    <property type="entry name" value="LptF_LptG"/>
    <property type="match status" value="1"/>
</dbReference>
<dbReference type="GO" id="GO:0015920">
    <property type="term" value="P:lipopolysaccharide transport"/>
    <property type="evidence" value="ECO:0007669"/>
    <property type="project" value="TreeGrafter"/>
</dbReference>
<feature type="transmembrane region" description="Helical" evidence="6">
    <location>
        <begin position="100"/>
        <end position="123"/>
    </location>
</feature>